<feature type="repeat" description="PPR" evidence="3">
    <location>
        <begin position="348"/>
        <end position="382"/>
    </location>
</feature>
<accession>A0A5N5MBI1</accession>
<evidence type="ECO:0000256" key="1">
    <source>
        <dbReference type="ARBA" id="ARBA00007626"/>
    </source>
</evidence>
<keyword evidence="5" id="KW-1185">Reference proteome</keyword>
<evidence type="ECO:0000256" key="2">
    <source>
        <dbReference type="ARBA" id="ARBA00022737"/>
    </source>
</evidence>
<feature type="repeat" description="PPR" evidence="3">
    <location>
        <begin position="383"/>
        <end position="417"/>
    </location>
</feature>
<dbReference type="GO" id="GO:0003729">
    <property type="term" value="F:mRNA binding"/>
    <property type="evidence" value="ECO:0007669"/>
    <property type="project" value="TreeGrafter"/>
</dbReference>
<feature type="repeat" description="PPR" evidence="3">
    <location>
        <begin position="278"/>
        <end position="312"/>
    </location>
</feature>
<feature type="repeat" description="PPR" evidence="3">
    <location>
        <begin position="733"/>
        <end position="767"/>
    </location>
</feature>
<keyword evidence="2" id="KW-0677">Repeat</keyword>
<feature type="repeat" description="PPR" evidence="3">
    <location>
        <begin position="208"/>
        <end position="242"/>
    </location>
</feature>
<name>A0A5N5MBI1_9ROSI</name>
<dbReference type="GO" id="GO:0007005">
    <property type="term" value="P:mitochondrion organization"/>
    <property type="evidence" value="ECO:0007669"/>
    <property type="project" value="TreeGrafter"/>
</dbReference>
<evidence type="ECO:0000313" key="5">
    <source>
        <dbReference type="Proteomes" id="UP000326939"/>
    </source>
</evidence>
<sequence>MRKSTSIIPSLPGESSSPIFHHLKKPISSFSSPSSSIASLPVEPDPPDDLSSHHLLSILSHPKWQKHPSFQKLIPNLSPSHVSSLFNNHPNLNPHIALQFFNSLPFIKPGFKHTVESHSFLLKILVPNNLFGVAEKIRISMIKTCVSVDDIRVLLDFLRQMNKDDNDNKFKLTVRSYNELLMMLARFLMIDEIKRVYTEMLNDMILPNIYTLNTMVNAYSKMGNIVEANLYVSKIFQAGLSPDSFTYTSLILGYCRNNDVNSAYKVFNMMPNKGCRRNEVSYTTIIHGLCEAGRIDEGISLFKKMREDDCYPTVRTYTVIIHALFGNDRNLEGMNLFNEMMERRCEPNVHTYTVMVDAMCKERKFDESRRMLNEMVEKGLVPSVVTYNALVRGYCEEGKIEAALEILGLMESNNCRPNERTYNELICGFSKRKNVHKAMALLSKMLESKLTPSLVTYNLLINVQCKAGHFDSAYKLLDLLKENGLVPDQWTFSVFIDTLCKSKRMEEAWDLKEAEGVVARMIEAGVMPDSLTYTLLISAYERLGLTYDAFNILKRMLDAGCDPSHRTYSFLIRHLLKVKLMNENSHLEQLDLVQSVTFFIAADVWKIMQFETALELFEKMMEHGCTPGVNTYAKLIIGVCKVGRWGVADSLFNHMIESGLVPNEDIYNALLSCCCELRMLASAARLVEAMMEHGHLPLLESCKLLLCSLYDEGENEKAKAVFGNLLLCGYNYDEVAWKILIDGLLKSGLADRCSELLSVMEKRGCQIDPLTYTKLIEGLDGSHGT</sequence>
<dbReference type="Pfam" id="PF13041">
    <property type="entry name" value="PPR_2"/>
    <property type="match status" value="7"/>
</dbReference>
<feature type="repeat" description="PPR" evidence="3">
    <location>
        <begin position="418"/>
        <end position="452"/>
    </location>
</feature>
<dbReference type="InterPro" id="IPR011990">
    <property type="entry name" value="TPR-like_helical_dom_sf"/>
</dbReference>
<feature type="repeat" description="PPR" evidence="3">
    <location>
        <begin position="243"/>
        <end position="277"/>
    </location>
</feature>
<gene>
    <name evidence="4" type="ORF">DKX38_009690</name>
</gene>
<dbReference type="EMBL" id="VDCV01000006">
    <property type="protein sequence ID" value="KAB5552379.1"/>
    <property type="molecule type" value="Genomic_DNA"/>
</dbReference>
<feature type="repeat" description="PPR" evidence="3">
    <location>
        <begin position="663"/>
        <end position="697"/>
    </location>
</feature>
<dbReference type="PANTHER" id="PTHR47934">
    <property type="entry name" value="PENTATRICOPEPTIDE REPEAT-CONTAINING PROTEIN PET309, MITOCHONDRIAL"/>
    <property type="match status" value="1"/>
</dbReference>
<dbReference type="InterPro" id="IPR051114">
    <property type="entry name" value="Mito_RNA_Proc_CCM1"/>
</dbReference>
<dbReference type="Pfam" id="PF01535">
    <property type="entry name" value="PPR"/>
    <property type="match status" value="2"/>
</dbReference>
<evidence type="ECO:0000256" key="3">
    <source>
        <dbReference type="PROSITE-ProRule" id="PRU00708"/>
    </source>
</evidence>
<comment type="caution">
    <text evidence="4">The sequence shown here is derived from an EMBL/GenBank/DDBJ whole genome shotgun (WGS) entry which is preliminary data.</text>
</comment>
<dbReference type="AlphaFoldDB" id="A0A5N5MBI1"/>
<dbReference type="InterPro" id="IPR002885">
    <property type="entry name" value="PPR_rpt"/>
</dbReference>
<dbReference type="Proteomes" id="UP000326939">
    <property type="component" value="Chromosome 6"/>
</dbReference>
<proteinExistence type="inferred from homology"/>
<evidence type="ECO:0000313" key="4">
    <source>
        <dbReference type="EMBL" id="KAB5552379.1"/>
    </source>
</evidence>
<feature type="repeat" description="PPR" evidence="3">
    <location>
        <begin position="628"/>
        <end position="662"/>
    </location>
</feature>
<evidence type="ECO:0008006" key="6">
    <source>
        <dbReference type="Google" id="ProtNLM"/>
    </source>
</evidence>
<feature type="repeat" description="PPR" evidence="3">
    <location>
        <begin position="313"/>
        <end position="347"/>
    </location>
</feature>
<dbReference type="GO" id="GO:0006396">
    <property type="term" value="P:RNA processing"/>
    <property type="evidence" value="ECO:0007669"/>
    <property type="project" value="TreeGrafter"/>
</dbReference>
<protein>
    <recommendedName>
        <fullName evidence="6">Pentacotripeptide-repeat region of PRORP domain-containing protein</fullName>
    </recommendedName>
</protein>
<dbReference type="PANTHER" id="PTHR47934:SF6">
    <property type="entry name" value="MITOCHONDRIAL GROUP I INTRON SPLICING FACTOR CCM1-RELATED"/>
    <property type="match status" value="1"/>
</dbReference>
<comment type="similarity">
    <text evidence="1">Belongs to the PPR family. P subfamily.</text>
</comment>
<feature type="repeat" description="PPR" evidence="3">
    <location>
        <begin position="453"/>
        <end position="487"/>
    </location>
</feature>
<dbReference type="PROSITE" id="PS51375">
    <property type="entry name" value="PPR"/>
    <property type="match status" value="12"/>
</dbReference>
<organism evidence="4 5">
    <name type="scientific">Salix brachista</name>
    <dbReference type="NCBI Taxonomy" id="2182728"/>
    <lineage>
        <taxon>Eukaryota</taxon>
        <taxon>Viridiplantae</taxon>
        <taxon>Streptophyta</taxon>
        <taxon>Embryophyta</taxon>
        <taxon>Tracheophyta</taxon>
        <taxon>Spermatophyta</taxon>
        <taxon>Magnoliopsida</taxon>
        <taxon>eudicotyledons</taxon>
        <taxon>Gunneridae</taxon>
        <taxon>Pentapetalae</taxon>
        <taxon>rosids</taxon>
        <taxon>fabids</taxon>
        <taxon>Malpighiales</taxon>
        <taxon>Salicaceae</taxon>
        <taxon>Saliceae</taxon>
        <taxon>Salix</taxon>
    </lineage>
</organism>
<dbReference type="Gene3D" id="1.25.40.10">
    <property type="entry name" value="Tetratricopeptide repeat domain"/>
    <property type="match status" value="7"/>
</dbReference>
<feature type="repeat" description="PPR" evidence="3">
    <location>
        <begin position="529"/>
        <end position="563"/>
    </location>
</feature>
<dbReference type="GO" id="GO:0005739">
    <property type="term" value="C:mitochondrion"/>
    <property type="evidence" value="ECO:0007669"/>
    <property type="project" value="TreeGrafter"/>
</dbReference>
<dbReference type="NCBIfam" id="TIGR00756">
    <property type="entry name" value="PPR"/>
    <property type="match status" value="12"/>
</dbReference>
<reference evidence="5" key="1">
    <citation type="journal article" date="2019" name="Gigascience">
        <title>De novo genome assembly of the endangered Acer yangbiense, a plant species with extremely small populations endemic to Yunnan Province, China.</title>
        <authorList>
            <person name="Yang J."/>
            <person name="Wariss H.M."/>
            <person name="Tao L."/>
            <person name="Zhang R."/>
            <person name="Yun Q."/>
            <person name="Hollingsworth P."/>
            <person name="Dao Z."/>
            <person name="Luo G."/>
            <person name="Guo H."/>
            <person name="Ma Y."/>
            <person name="Sun W."/>
        </authorList>
    </citation>
    <scope>NUCLEOTIDE SEQUENCE [LARGE SCALE GENOMIC DNA]</scope>
    <source>
        <strain evidence="5">cv. br00</strain>
    </source>
</reference>